<dbReference type="RefSeq" id="WP_013293432.1">
    <property type="nucleotide sequence ID" value="NC_014394.1"/>
</dbReference>
<dbReference type="HOGENOM" id="CLU_2806294_0_0_4"/>
<comment type="similarity">
    <text evidence="2">Belongs to the TacA antitoxin family.</text>
</comment>
<dbReference type="InterPro" id="IPR014795">
    <property type="entry name" value="TacA_1-like"/>
</dbReference>
<protein>
    <recommendedName>
        <fullName evidence="5">DUF1778 domain-containing protein</fullName>
    </recommendedName>
</protein>
<dbReference type="InterPro" id="IPR013321">
    <property type="entry name" value="Arc_rbn_hlx_hlx"/>
</dbReference>
<dbReference type="STRING" id="395494.Galf_1474"/>
<dbReference type="AlphaFoldDB" id="D9SG46"/>
<evidence type="ECO:0000256" key="1">
    <source>
        <dbReference type="ARBA" id="ARBA00022649"/>
    </source>
</evidence>
<dbReference type="Gene3D" id="1.10.1220.10">
    <property type="entry name" value="Met repressor-like"/>
    <property type="match status" value="1"/>
</dbReference>
<sequence>MPAHTRNRFTTRVTDHAHKTLPMAAEITGTSVNQFVVQAALERAERVINNKATVMSSRAKPIPRNIL</sequence>
<evidence type="ECO:0000256" key="2">
    <source>
        <dbReference type="ARBA" id="ARBA00049988"/>
    </source>
</evidence>
<dbReference type="GO" id="GO:0006355">
    <property type="term" value="P:regulation of DNA-templated transcription"/>
    <property type="evidence" value="ECO:0007669"/>
    <property type="project" value="InterPro"/>
</dbReference>
<dbReference type="EMBL" id="CP002159">
    <property type="protein sequence ID" value="ADL55493.1"/>
    <property type="molecule type" value="Genomic_DNA"/>
</dbReference>
<dbReference type="InterPro" id="IPR010985">
    <property type="entry name" value="Ribbon_hlx_hlx"/>
</dbReference>
<gene>
    <name evidence="3" type="ordered locus">Galf_1474</name>
</gene>
<evidence type="ECO:0000313" key="4">
    <source>
        <dbReference type="Proteomes" id="UP000001235"/>
    </source>
</evidence>
<reference evidence="3 4" key="1">
    <citation type="submission" date="2010-08" db="EMBL/GenBank/DDBJ databases">
        <title>Complete sequence of Gallionella capsiferriformans ES-2.</title>
        <authorList>
            <consortium name="US DOE Joint Genome Institute"/>
            <person name="Lucas S."/>
            <person name="Copeland A."/>
            <person name="Lapidus A."/>
            <person name="Cheng J.-F."/>
            <person name="Bruce D."/>
            <person name="Goodwin L."/>
            <person name="Pitluck S."/>
            <person name="Chertkov O."/>
            <person name="Davenport K.W."/>
            <person name="Detter J.C."/>
            <person name="Han C."/>
            <person name="Tapia R."/>
            <person name="Land M."/>
            <person name="Hauser L."/>
            <person name="Chang Y.-J."/>
            <person name="Jeffries C."/>
            <person name="Kyrpides N."/>
            <person name="Ivanova N."/>
            <person name="Mikhailova N."/>
            <person name="Shelobolina E.S."/>
            <person name="Picardal F."/>
            <person name="Roden E."/>
            <person name="Emerson D."/>
            <person name="Woyke T."/>
        </authorList>
    </citation>
    <scope>NUCLEOTIDE SEQUENCE [LARGE SCALE GENOMIC DNA]</scope>
    <source>
        <strain evidence="3 4">ES-2</strain>
    </source>
</reference>
<evidence type="ECO:0008006" key="5">
    <source>
        <dbReference type="Google" id="ProtNLM"/>
    </source>
</evidence>
<dbReference type="KEGG" id="gca:Galf_1474"/>
<keyword evidence="1" id="KW-1277">Toxin-antitoxin system</keyword>
<dbReference type="eggNOG" id="COG4453">
    <property type="taxonomic scope" value="Bacteria"/>
</dbReference>
<organism evidence="3 4">
    <name type="scientific">Gallionella capsiferriformans (strain ES-2)</name>
    <name type="common">Gallionella ferruginea capsiferriformans (strain ES-2)</name>
    <dbReference type="NCBI Taxonomy" id="395494"/>
    <lineage>
        <taxon>Bacteria</taxon>
        <taxon>Pseudomonadati</taxon>
        <taxon>Pseudomonadota</taxon>
        <taxon>Betaproteobacteria</taxon>
        <taxon>Nitrosomonadales</taxon>
        <taxon>Gallionellaceae</taxon>
        <taxon>Gallionella</taxon>
    </lineage>
</organism>
<keyword evidence="4" id="KW-1185">Reference proteome</keyword>
<dbReference type="SUPFAM" id="SSF47598">
    <property type="entry name" value="Ribbon-helix-helix"/>
    <property type="match status" value="1"/>
</dbReference>
<dbReference type="OrthoDB" id="5297731at2"/>
<accession>D9SG46</accession>
<dbReference type="Pfam" id="PF08681">
    <property type="entry name" value="TacA1"/>
    <property type="match status" value="1"/>
</dbReference>
<proteinExistence type="inferred from homology"/>
<name>D9SG46_GALCS</name>
<evidence type="ECO:0000313" key="3">
    <source>
        <dbReference type="EMBL" id="ADL55493.1"/>
    </source>
</evidence>
<dbReference type="Proteomes" id="UP000001235">
    <property type="component" value="Chromosome"/>
</dbReference>